<dbReference type="PANTHER" id="PTHR21408">
    <property type="entry name" value="HOMEODOMAIN-ONLY PROTEIN"/>
    <property type="match status" value="1"/>
</dbReference>
<keyword evidence="6 9" id="KW-0371">Homeobox</keyword>
<keyword evidence="3" id="KW-0217">Developmental protein</keyword>
<protein>
    <recommendedName>
        <fullName evidence="2">Homeodomain-only protein</fullName>
    </recommendedName>
</protein>
<dbReference type="SUPFAM" id="SSF46689">
    <property type="entry name" value="Homeodomain-like"/>
    <property type="match status" value="1"/>
</dbReference>
<gene>
    <name evidence="13" type="primary">HOPX</name>
    <name evidence="13" type="ORF">BLAG_LOCUS15867</name>
</gene>
<feature type="compositionally biased region" description="Polar residues" evidence="11">
    <location>
        <begin position="1"/>
        <end position="10"/>
    </location>
</feature>
<accession>A0A8J9ZQ10</accession>
<dbReference type="Proteomes" id="UP000838412">
    <property type="component" value="Chromosome 3"/>
</dbReference>
<sequence length="88" mass="9836">MSSSSRSPTLITARLSPPGQMSRISDDQERILEYNFGHLTKTPDGITLEIIAAESGLSVEETAKWFQNRYALWRQKEGLPPNSGRVTD</sequence>
<dbReference type="OrthoDB" id="6159439at2759"/>
<comment type="subcellular location">
    <subcellularLocation>
        <location evidence="1 9 10">Nucleus</location>
    </subcellularLocation>
</comment>
<evidence type="ECO:0000256" key="7">
    <source>
        <dbReference type="ARBA" id="ARBA00023163"/>
    </source>
</evidence>
<dbReference type="GO" id="GO:0003677">
    <property type="term" value="F:DNA binding"/>
    <property type="evidence" value="ECO:0007669"/>
    <property type="project" value="UniProtKB-UniRule"/>
</dbReference>
<dbReference type="PANTHER" id="PTHR21408:SF1">
    <property type="entry name" value="HOMEODOMAIN-ONLY PROTEIN"/>
    <property type="match status" value="1"/>
</dbReference>
<dbReference type="GO" id="GO:0006357">
    <property type="term" value="P:regulation of transcription by RNA polymerase II"/>
    <property type="evidence" value="ECO:0007669"/>
    <property type="project" value="TreeGrafter"/>
</dbReference>
<dbReference type="GO" id="GO:0030154">
    <property type="term" value="P:cell differentiation"/>
    <property type="evidence" value="ECO:0007669"/>
    <property type="project" value="InterPro"/>
</dbReference>
<reference evidence="13" key="1">
    <citation type="submission" date="2022-01" db="EMBL/GenBank/DDBJ databases">
        <authorList>
            <person name="Braso-Vives M."/>
        </authorList>
    </citation>
    <scope>NUCLEOTIDE SEQUENCE</scope>
</reference>
<evidence type="ECO:0000256" key="6">
    <source>
        <dbReference type="ARBA" id="ARBA00023155"/>
    </source>
</evidence>
<keyword evidence="8 9" id="KW-0539">Nucleus</keyword>
<dbReference type="InterPro" id="IPR001356">
    <property type="entry name" value="HD"/>
</dbReference>
<evidence type="ECO:0000256" key="2">
    <source>
        <dbReference type="ARBA" id="ARBA00021327"/>
    </source>
</evidence>
<evidence type="ECO:0000256" key="3">
    <source>
        <dbReference type="ARBA" id="ARBA00022473"/>
    </source>
</evidence>
<keyword evidence="4" id="KW-0678">Repressor</keyword>
<evidence type="ECO:0000313" key="14">
    <source>
        <dbReference type="Proteomes" id="UP000838412"/>
    </source>
</evidence>
<dbReference type="Pfam" id="PF00046">
    <property type="entry name" value="Homeodomain"/>
    <property type="match status" value="1"/>
</dbReference>
<evidence type="ECO:0000256" key="11">
    <source>
        <dbReference type="SAM" id="MobiDB-lite"/>
    </source>
</evidence>
<feature type="region of interest" description="Disordered" evidence="11">
    <location>
        <begin position="1"/>
        <end position="22"/>
    </location>
</feature>
<name>A0A8J9ZQ10_BRALA</name>
<keyword evidence="9 10" id="KW-0238">DNA-binding</keyword>
<dbReference type="PROSITE" id="PS50071">
    <property type="entry name" value="HOMEOBOX_2"/>
    <property type="match status" value="1"/>
</dbReference>
<dbReference type="CDD" id="cd00086">
    <property type="entry name" value="homeodomain"/>
    <property type="match status" value="1"/>
</dbReference>
<dbReference type="GO" id="GO:0005634">
    <property type="term" value="C:nucleus"/>
    <property type="evidence" value="ECO:0007669"/>
    <property type="project" value="UniProtKB-SubCell"/>
</dbReference>
<keyword evidence="7" id="KW-0804">Transcription</keyword>
<evidence type="ECO:0000256" key="8">
    <source>
        <dbReference type="ARBA" id="ARBA00023242"/>
    </source>
</evidence>
<evidence type="ECO:0000256" key="10">
    <source>
        <dbReference type="RuleBase" id="RU000682"/>
    </source>
</evidence>
<dbReference type="InterPro" id="IPR009057">
    <property type="entry name" value="Homeodomain-like_sf"/>
</dbReference>
<evidence type="ECO:0000256" key="4">
    <source>
        <dbReference type="ARBA" id="ARBA00022491"/>
    </source>
</evidence>
<dbReference type="AlphaFoldDB" id="A0A8J9ZQ10"/>
<dbReference type="EMBL" id="OV696688">
    <property type="protein sequence ID" value="CAH1258224.1"/>
    <property type="molecule type" value="Genomic_DNA"/>
</dbReference>
<keyword evidence="5" id="KW-0805">Transcription regulation</keyword>
<feature type="domain" description="Homeobox" evidence="12">
    <location>
        <begin position="22"/>
        <end position="76"/>
    </location>
</feature>
<evidence type="ECO:0000256" key="5">
    <source>
        <dbReference type="ARBA" id="ARBA00023015"/>
    </source>
</evidence>
<evidence type="ECO:0000256" key="1">
    <source>
        <dbReference type="ARBA" id="ARBA00004123"/>
    </source>
</evidence>
<dbReference type="SMART" id="SM00389">
    <property type="entry name" value="HOX"/>
    <property type="match status" value="1"/>
</dbReference>
<evidence type="ECO:0000256" key="9">
    <source>
        <dbReference type="PROSITE-ProRule" id="PRU00108"/>
    </source>
</evidence>
<keyword evidence="14" id="KW-1185">Reference proteome</keyword>
<evidence type="ECO:0000259" key="12">
    <source>
        <dbReference type="PROSITE" id="PS50071"/>
    </source>
</evidence>
<evidence type="ECO:0000313" key="13">
    <source>
        <dbReference type="EMBL" id="CAH1258224.1"/>
    </source>
</evidence>
<dbReference type="InterPro" id="IPR039162">
    <property type="entry name" value="HOPX"/>
</dbReference>
<organism evidence="13 14">
    <name type="scientific">Branchiostoma lanceolatum</name>
    <name type="common">Common lancelet</name>
    <name type="synonym">Amphioxus lanceolatum</name>
    <dbReference type="NCBI Taxonomy" id="7740"/>
    <lineage>
        <taxon>Eukaryota</taxon>
        <taxon>Metazoa</taxon>
        <taxon>Chordata</taxon>
        <taxon>Cephalochordata</taxon>
        <taxon>Leptocardii</taxon>
        <taxon>Amphioxiformes</taxon>
        <taxon>Branchiostomatidae</taxon>
        <taxon>Branchiostoma</taxon>
    </lineage>
</organism>
<dbReference type="Gene3D" id="1.10.10.60">
    <property type="entry name" value="Homeodomain-like"/>
    <property type="match status" value="1"/>
</dbReference>
<proteinExistence type="predicted"/>
<feature type="DNA-binding region" description="Homeobox" evidence="9">
    <location>
        <begin position="24"/>
        <end position="77"/>
    </location>
</feature>